<feature type="chain" id="PRO_5022698591" description="Secreted protein" evidence="1">
    <location>
        <begin position="22"/>
        <end position="74"/>
    </location>
</feature>
<evidence type="ECO:0000313" key="2">
    <source>
        <dbReference type="EMBL" id="MPC86230.1"/>
    </source>
</evidence>
<evidence type="ECO:0008006" key="4">
    <source>
        <dbReference type="Google" id="ProtNLM"/>
    </source>
</evidence>
<dbReference type="OrthoDB" id="7256637at2759"/>
<dbReference type="AlphaFoldDB" id="A0A5B7INT7"/>
<evidence type="ECO:0000313" key="3">
    <source>
        <dbReference type="Proteomes" id="UP000324222"/>
    </source>
</evidence>
<sequence length="74" mass="7932">MMRVTCVRLLLLLSVASEGSGVLQIAKHACGWRNLVVRGAGQVVESYLAQCHLVLASSGPSPVLADLLRSKFRV</sequence>
<accession>A0A5B7INT7</accession>
<dbReference type="Proteomes" id="UP000324222">
    <property type="component" value="Unassembled WGS sequence"/>
</dbReference>
<proteinExistence type="predicted"/>
<keyword evidence="3" id="KW-1185">Reference proteome</keyword>
<comment type="caution">
    <text evidence="2">The sequence shown here is derived from an EMBL/GenBank/DDBJ whole genome shotgun (WGS) entry which is preliminary data.</text>
</comment>
<dbReference type="EMBL" id="VSRR010070866">
    <property type="protein sequence ID" value="MPC86230.1"/>
    <property type="molecule type" value="Genomic_DNA"/>
</dbReference>
<gene>
    <name evidence="2" type="ORF">E2C01_081051</name>
</gene>
<reference evidence="2 3" key="1">
    <citation type="submission" date="2019-05" db="EMBL/GenBank/DDBJ databases">
        <title>Another draft genome of Portunus trituberculatus and its Hox gene families provides insights of decapod evolution.</title>
        <authorList>
            <person name="Jeong J.-H."/>
            <person name="Song I."/>
            <person name="Kim S."/>
            <person name="Choi T."/>
            <person name="Kim D."/>
            <person name="Ryu S."/>
            <person name="Kim W."/>
        </authorList>
    </citation>
    <scope>NUCLEOTIDE SEQUENCE [LARGE SCALE GENOMIC DNA]</scope>
    <source>
        <tissue evidence="2">Muscle</tissue>
    </source>
</reference>
<name>A0A5B7INT7_PORTR</name>
<organism evidence="2 3">
    <name type="scientific">Portunus trituberculatus</name>
    <name type="common">Swimming crab</name>
    <name type="synonym">Neptunus trituberculatus</name>
    <dbReference type="NCBI Taxonomy" id="210409"/>
    <lineage>
        <taxon>Eukaryota</taxon>
        <taxon>Metazoa</taxon>
        <taxon>Ecdysozoa</taxon>
        <taxon>Arthropoda</taxon>
        <taxon>Crustacea</taxon>
        <taxon>Multicrustacea</taxon>
        <taxon>Malacostraca</taxon>
        <taxon>Eumalacostraca</taxon>
        <taxon>Eucarida</taxon>
        <taxon>Decapoda</taxon>
        <taxon>Pleocyemata</taxon>
        <taxon>Brachyura</taxon>
        <taxon>Eubrachyura</taxon>
        <taxon>Portunoidea</taxon>
        <taxon>Portunidae</taxon>
        <taxon>Portuninae</taxon>
        <taxon>Portunus</taxon>
    </lineage>
</organism>
<protein>
    <recommendedName>
        <fullName evidence="4">Secreted protein</fullName>
    </recommendedName>
</protein>
<evidence type="ECO:0000256" key="1">
    <source>
        <dbReference type="SAM" id="SignalP"/>
    </source>
</evidence>
<feature type="signal peptide" evidence="1">
    <location>
        <begin position="1"/>
        <end position="21"/>
    </location>
</feature>
<keyword evidence="1" id="KW-0732">Signal</keyword>